<feature type="domain" description="Endonuclease GajA/Old nuclease/RecF-like AAA" evidence="1">
    <location>
        <begin position="14"/>
        <end position="445"/>
    </location>
</feature>
<dbReference type="CDD" id="cd00267">
    <property type="entry name" value="ABC_ATPase"/>
    <property type="match status" value="1"/>
</dbReference>
<name>A0A7J9PER6_METMI</name>
<keyword evidence="2" id="KW-0255">Endonuclease</keyword>
<reference evidence="2 3" key="1">
    <citation type="submission" date="2020-07" db="EMBL/GenBank/DDBJ databases">
        <title>Genomic Encyclopedia of Type Strains, Phase IV (KMG-V): Genome sequencing to study the core and pangenomes of soil and plant-associated prokaryotes.</title>
        <authorList>
            <person name="Whitman W."/>
        </authorList>
    </citation>
    <scope>NUCLEOTIDE SEQUENCE [LARGE SCALE GENOMIC DNA]</scope>
    <source>
        <strain evidence="2 3">C8</strain>
    </source>
</reference>
<accession>A0A7J9PER6</accession>
<evidence type="ECO:0000313" key="3">
    <source>
        <dbReference type="Proteomes" id="UP000533207"/>
    </source>
</evidence>
<dbReference type="EMBL" id="JACDUL010000001">
    <property type="protein sequence ID" value="MBA2861611.1"/>
    <property type="molecule type" value="Genomic_DNA"/>
</dbReference>
<dbReference type="GO" id="GO:0004519">
    <property type="term" value="F:endonuclease activity"/>
    <property type="evidence" value="ECO:0007669"/>
    <property type="project" value="UniProtKB-KW"/>
</dbReference>
<dbReference type="PANTHER" id="PTHR43581">
    <property type="entry name" value="ATP/GTP PHOSPHATASE"/>
    <property type="match status" value="1"/>
</dbReference>
<proteinExistence type="predicted"/>
<organism evidence="2 3">
    <name type="scientific">Methanococcus maripaludis</name>
    <name type="common">Methanococcus deltae</name>
    <dbReference type="NCBI Taxonomy" id="39152"/>
    <lineage>
        <taxon>Archaea</taxon>
        <taxon>Methanobacteriati</taxon>
        <taxon>Methanobacteriota</taxon>
        <taxon>Methanomada group</taxon>
        <taxon>Methanococci</taxon>
        <taxon>Methanococcales</taxon>
        <taxon>Methanococcaceae</taxon>
        <taxon>Methanococcus</taxon>
    </lineage>
</organism>
<keyword evidence="2" id="KW-0378">Hydrolase</keyword>
<dbReference type="InterPro" id="IPR051396">
    <property type="entry name" value="Bact_Antivir_Def_Nuclease"/>
</dbReference>
<protein>
    <submittedName>
        <fullName evidence="2">Putative ATP-dependent endonuclease of OLD family</fullName>
    </submittedName>
</protein>
<dbReference type="Gene3D" id="3.40.50.300">
    <property type="entry name" value="P-loop containing nucleotide triphosphate hydrolases"/>
    <property type="match status" value="2"/>
</dbReference>
<dbReference type="SUPFAM" id="SSF52540">
    <property type="entry name" value="P-loop containing nucleoside triphosphate hydrolases"/>
    <property type="match status" value="1"/>
</dbReference>
<keyword evidence="2" id="KW-0540">Nuclease</keyword>
<dbReference type="Proteomes" id="UP000533207">
    <property type="component" value="Unassembled WGS sequence"/>
</dbReference>
<dbReference type="Pfam" id="PF13175">
    <property type="entry name" value="AAA_15"/>
    <property type="match status" value="1"/>
</dbReference>
<comment type="caution">
    <text evidence="2">The sequence shown here is derived from an EMBL/GenBank/DDBJ whole genome shotgun (WGS) entry which is preliminary data.</text>
</comment>
<sequence>MEEIISKDNEKMIKLTKLRIKNYKSIKDSGDIFLSSDGITVLAGMNESGKTSILEALNDFNVGNSIAYDVRNIENRELEPEIELFFETNEFFLKTLFKEKEELNYKMNLVTLETCFNNLSDEERIKKINAIKLQREEYWEEYVDKHKKAIFNFSISKNTNGYTVSNFNEIFKLSNVAYEFMDEFGEVSCEIGNILDSYQIESKMLPTFNFDQNGVYYYAPLLSEYIYSINSKLQNNINPQDQTLISKMLSLLQELLENVCEPKERESVLLKRVLEKTVPNFILFEIYDKNGIPGDINKINLDDNAFLADLATICGLDMEKIKNGNVCDKINHLNSTNKILNEKYSPFWNQDDSELNMGISDGNLNFMISENGTVYPVSVRSAGRKWHLAFFIKTSSQFKENVENIILIDEPGIHLHAKAQRDILNKIEETSKNAQIIYSTHSPYLLNPKKLTRIKLVEKTIDGGTKVKNKAWITAKEDSLTPILTAIGEDVSLGIRIDRVNNFIVEGISDYLYLQAFKKLIDFHLEFDMIPCLGNNVLSIVSILRGWNLEPYFIFDNDKKGIKFKEQILKDGFIPEDDIFFMLDKEGTVEELFSEKDFKKHVLYDENADLSKGLNKYLKNSGKSKALISQQFLNNVDEGKILKDDLSKETLKNVNRVFNWISEKLNSSNN</sequence>
<dbReference type="InterPro" id="IPR041685">
    <property type="entry name" value="AAA_GajA/Old/RecF-like"/>
</dbReference>
<dbReference type="RefSeq" id="WP_011977268.1">
    <property type="nucleotide sequence ID" value="NZ_JACDUL010000001.1"/>
</dbReference>
<dbReference type="AlphaFoldDB" id="A0A7J9PER6"/>
<evidence type="ECO:0000313" key="2">
    <source>
        <dbReference type="EMBL" id="MBA2861611.1"/>
    </source>
</evidence>
<dbReference type="PANTHER" id="PTHR43581:SF4">
    <property type="entry name" value="ATP_GTP PHOSPHATASE"/>
    <property type="match status" value="1"/>
</dbReference>
<dbReference type="InterPro" id="IPR027417">
    <property type="entry name" value="P-loop_NTPase"/>
</dbReference>
<gene>
    <name evidence="2" type="ORF">HNP90_000471</name>
</gene>
<evidence type="ECO:0000259" key="1">
    <source>
        <dbReference type="Pfam" id="PF13175"/>
    </source>
</evidence>